<dbReference type="InterPro" id="IPR013780">
    <property type="entry name" value="Glyco_hydro_b"/>
</dbReference>
<evidence type="ECO:0000256" key="2">
    <source>
        <dbReference type="ARBA" id="ARBA00022729"/>
    </source>
</evidence>
<dbReference type="Pfam" id="PF17189">
    <property type="entry name" value="Glyco_hydro_30C"/>
    <property type="match status" value="1"/>
</dbReference>
<evidence type="ECO:0000259" key="6">
    <source>
        <dbReference type="SMART" id="SM00458"/>
    </source>
</evidence>
<dbReference type="InterPro" id="IPR033453">
    <property type="entry name" value="Glyco_hydro_30_TIM-barrel"/>
</dbReference>
<dbReference type="OrthoDB" id="9806701at2"/>
<dbReference type="PANTHER" id="PTHR11069">
    <property type="entry name" value="GLUCOSYLCERAMIDASE"/>
    <property type="match status" value="1"/>
</dbReference>
<dbReference type="GO" id="GO:0006680">
    <property type="term" value="P:glucosylceramide catabolic process"/>
    <property type="evidence" value="ECO:0007669"/>
    <property type="project" value="TreeGrafter"/>
</dbReference>
<dbReference type="InterPro" id="IPR035992">
    <property type="entry name" value="Ricin_B-like_lectins"/>
</dbReference>
<feature type="signal peptide" evidence="5">
    <location>
        <begin position="1"/>
        <end position="30"/>
    </location>
</feature>
<dbReference type="InterPro" id="IPR001139">
    <property type="entry name" value="Glyco_hydro_30"/>
</dbReference>
<dbReference type="InterPro" id="IPR017853">
    <property type="entry name" value="GH"/>
</dbReference>
<protein>
    <submittedName>
        <fullName evidence="7">Glucosylceramidase</fullName>
    </submittedName>
</protein>
<keyword evidence="2 5" id="KW-0732">Signal</keyword>
<evidence type="ECO:0000313" key="7">
    <source>
        <dbReference type="EMBL" id="SMD09069.1"/>
    </source>
</evidence>
<evidence type="ECO:0000256" key="4">
    <source>
        <dbReference type="RuleBase" id="RU361188"/>
    </source>
</evidence>
<evidence type="ECO:0000256" key="5">
    <source>
        <dbReference type="SAM" id="SignalP"/>
    </source>
</evidence>
<dbReference type="SMART" id="SM00458">
    <property type="entry name" value="RICIN"/>
    <property type="match status" value="1"/>
</dbReference>
<feature type="domain" description="Ricin B lectin" evidence="6">
    <location>
        <begin position="494"/>
        <end position="619"/>
    </location>
</feature>
<gene>
    <name evidence="7" type="ORF">SAMN05661093_04376</name>
</gene>
<evidence type="ECO:0000256" key="1">
    <source>
        <dbReference type="ARBA" id="ARBA00005382"/>
    </source>
</evidence>
<proteinExistence type="inferred from homology"/>
<evidence type="ECO:0000256" key="3">
    <source>
        <dbReference type="ARBA" id="ARBA00022801"/>
    </source>
</evidence>
<organism evidence="7 8">
    <name type="scientific">Kibdelosporangium aridum</name>
    <dbReference type="NCBI Taxonomy" id="2030"/>
    <lineage>
        <taxon>Bacteria</taxon>
        <taxon>Bacillati</taxon>
        <taxon>Actinomycetota</taxon>
        <taxon>Actinomycetes</taxon>
        <taxon>Pseudonocardiales</taxon>
        <taxon>Pseudonocardiaceae</taxon>
        <taxon>Kibdelosporangium</taxon>
    </lineage>
</organism>
<dbReference type="InterPro" id="IPR033452">
    <property type="entry name" value="GH30_C"/>
</dbReference>
<dbReference type="Pfam" id="PF02055">
    <property type="entry name" value="Glyco_hydro_30"/>
    <property type="match status" value="1"/>
</dbReference>
<dbReference type="SUPFAM" id="SSF51445">
    <property type="entry name" value="(Trans)glycosidases"/>
    <property type="match status" value="1"/>
</dbReference>
<dbReference type="EMBL" id="FWXV01000003">
    <property type="protein sequence ID" value="SMD09069.1"/>
    <property type="molecule type" value="Genomic_DNA"/>
</dbReference>
<dbReference type="InterPro" id="IPR000772">
    <property type="entry name" value="Ricin_B_lectin"/>
</dbReference>
<evidence type="ECO:0000313" key="8">
    <source>
        <dbReference type="Proteomes" id="UP000192674"/>
    </source>
</evidence>
<dbReference type="PROSITE" id="PS50231">
    <property type="entry name" value="RICIN_B_LECTIN"/>
    <property type="match status" value="1"/>
</dbReference>
<sequence>MPKNRRNPFLFGAVSLLTLTALAIPTPAQAAGETVNIWLTTTNDADGVNVTRGLQQQTPVNFAPGTGTGAVTITVDENTQFQPFEGAGASFTDSAAWLMNSSNILSANTRSEVMRRLFDPNTGIGVSFIRNPMGGSDLARFSYTYDDMPAGQTDPTLARFNINHDLADVVPLTRQALQLNPALTVMGSPWSVPPWMKDNDDYKLGWVESQYYPALAQYFVKYVQAYAAQGIPIKFVTVNNEPTCCASYPSTMWNGSGLQFFTKNNLLPALQGAGLSTKVLALDWNWDQYAGYGAPTVNDAAIRNHPNFGGIAWHGYGGNVSTQTQVQNQYPGIPQYGTEMSGGLWVGNQHTDDMNYIINTTRNYARTVTKWSLAMDQNHNPHNGGCNQCTGLITVHNGDGRHGQVDYTVEYYTMGHLTKFVKPGARRIQSNDNASVKNVAWRNADGSKALIAYNTTGSTQSVRVNWGGQSFTYNLPSRTSATFTWSGAQSGGGGGTGQITGLAGKCVDVAGANSANGTAVQLYDCNGSSAQQWTRSGSQLQALGKCLDVSGGGTANGTVVQIWDCNGSGAQQWNVTASNDIVNTQANKCLDVTGNNSANGTRLQIWDCTGAANQKWTAPA</sequence>
<dbReference type="GO" id="GO:0004348">
    <property type="term" value="F:glucosylceramidase activity"/>
    <property type="evidence" value="ECO:0007669"/>
    <property type="project" value="InterPro"/>
</dbReference>
<dbReference type="AlphaFoldDB" id="A0A1W2EHA7"/>
<feature type="chain" id="PRO_5013252643" evidence="5">
    <location>
        <begin position="31"/>
        <end position="620"/>
    </location>
</feature>
<name>A0A1W2EHA7_KIBAR</name>
<dbReference type="Proteomes" id="UP000192674">
    <property type="component" value="Unassembled WGS sequence"/>
</dbReference>
<reference evidence="7 8" key="1">
    <citation type="submission" date="2017-04" db="EMBL/GenBank/DDBJ databases">
        <authorList>
            <person name="Afonso C.L."/>
            <person name="Miller P.J."/>
            <person name="Scott M.A."/>
            <person name="Spackman E."/>
            <person name="Goraichik I."/>
            <person name="Dimitrov K.M."/>
            <person name="Suarez D.L."/>
            <person name="Swayne D.E."/>
        </authorList>
    </citation>
    <scope>NUCLEOTIDE SEQUENCE [LARGE SCALE GENOMIC DNA]</scope>
    <source>
        <strain evidence="7 8">DSM 43828</strain>
    </source>
</reference>
<dbReference type="RefSeq" id="WP_084428659.1">
    <property type="nucleotide sequence ID" value="NZ_FWXV01000003.1"/>
</dbReference>
<dbReference type="Pfam" id="PF00652">
    <property type="entry name" value="Ricin_B_lectin"/>
    <property type="match status" value="1"/>
</dbReference>
<keyword evidence="4" id="KW-0326">Glycosidase</keyword>
<dbReference type="Gene3D" id="2.60.40.1180">
    <property type="entry name" value="Golgi alpha-mannosidase II"/>
    <property type="match status" value="1"/>
</dbReference>
<dbReference type="PANTHER" id="PTHR11069:SF23">
    <property type="entry name" value="LYSOSOMAL ACID GLUCOSYLCERAMIDASE"/>
    <property type="match status" value="1"/>
</dbReference>
<accession>A0A1W2EHA7</accession>
<dbReference type="Gene3D" id="2.80.10.50">
    <property type="match status" value="2"/>
</dbReference>
<keyword evidence="3 4" id="KW-0378">Hydrolase</keyword>
<dbReference type="GO" id="GO:0016020">
    <property type="term" value="C:membrane"/>
    <property type="evidence" value="ECO:0007669"/>
    <property type="project" value="GOC"/>
</dbReference>
<dbReference type="Gene3D" id="3.20.20.80">
    <property type="entry name" value="Glycosidases"/>
    <property type="match status" value="1"/>
</dbReference>
<keyword evidence="8" id="KW-1185">Reference proteome</keyword>
<comment type="similarity">
    <text evidence="1 4">Belongs to the glycosyl hydrolase 30 family.</text>
</comment>
<dbReference type="SUPFAM" id="SSF50370">
    <property type="entry name" value="Ricin B-like lectins"/>
    <property type="match status" value="2"/>
</dbReference>